<keyword evidence="3 7" id="KW-0853">WD repeat</keyword>
<dbReference type="InParanoid" id="A0A068V8A4"/>
<dbReference type="FunCoup" id="A0A068V8A4">
    <property type="interactions" value="2652"/>
</dbReference>
<dbReference type="OMA" id="RSARIWM"/>
<evidence type="ECO:0000256" key="3">
    <source>
        <dbReference type="ARBA" id="ARBA00022574"/>
    </source>
</evidence>
<keyword evidence="10" id="KW-1185">Reference proteome</keyword>
<dbReference type="EMBL" id="HG739228">
    <property type="protein sequence ID" value="CDP17025.1"/>
    <property type="molecule type" value="Genomic_DNA"/>
</dbReference>
<feature type="region of interest" description="Disordered" evidence="8">
    <location>
        <begin position="1196"/>
        <end position="1228"/>
    </location>
</feature>
<evidence type="ECO:0000256" key="1">
    <source>
        <dbReference type="ARBA" id="ARBA00004496"/>
    </source>
</evidence>
<keyword evidence="4" id="KW-0819">tRNA processing</keyword>
<dbReference type="STRING" id="49390.A0A068V8A4"/>
<dbReference type="PROSITE" id="PS50082">
    <property type="entry name" value="WD_REPEATS_2"/>
    <property type="match status" value="2"/>
</dbReference>
<evidence type="ECO:0000256" key="8">
    <source>
        <dbReference type="SAM" id="MobiDB-lite"/>
    </source>
</evidence>
<dbReference type="PANTHER" id="PTHR14344">
    <property type="entry name" value="WD REPEAT PROTEIN"/>
    <property type="match status" value="1"/>
</dbReference>
<dbReference type="Gene3D" id="2.130.10.10">
    <property type="entry name" value="YVTN repeat-like/Quinoprotein amine dehydrogenase"/>
    <property type="match status" value="4"/>
</dbReference>
<gene>
    <name evidence="9" type="ORF">GSCOC_T00004925001</name>
</gene>
<keyword evidence="2" id="KW-0963">Cytoplasm</keyword>
<evidence type="ECO:0000256" key="5">
    <source>
        <dbReference type="ARBA" id="ARBA00022737"/>
    </source>
</evidence>
<feature type="region of interest" description="Disordered" evidence="8">
    <location>
        <begin position="949"/>
        <end position="970"/>
    </location>
</feature>
<feature type="repeat" description="WD" evidence="7">
    <location>
        <begin position="287"/>
        <end position="318"/>
    </location>
</feature>
<dbReference type="InterPro" id="IPR051973">
    <property type="entry name" value="tRNA_Anticodon_Mtase-Reg"/>
</dbReference>
<dbReference type="SMART" id="SM00320">
    <property type="entry name" value="WD40"/>
    <property type="match status" value="10"/>
</dbReference>
<dbReference type="PANTHER" id="PTHR14344:SF3">
    <property type="entry name" value="WD REPEAT-CONTAINING PROTEIN 6"/>
    <property type="match status" value="1"/>
</dbReference>
<feature type="repeat" description="WD" evidence="7">
    <location>
        <begin position="1123"/>
        <end position="1138"/>
    </location>
</feature>
<evidence type="ECO:0000256" key="4">
    <source>
        <dbReference type="ARBA" id="ARBA00022694"/>
    </source>
</evidence>
<organism evidence="9 10">
    <name type="scientific">Coffea canephora</name>
    <name type="common">Robusta coffee</name>
    <dbReference type="NCBI Taxonomy" id="49390"/>
    <lineage>
        <taxon>Eukaryota</taxon>
        <taxon>Viridiplantae</taxon>
        <taxon>Streptophyta</taxon>
        <taxon>Embryophyta</taxon>
        <taxon>Tracheophyta</taxon>
        <taxon>Spermatophyta</taxon>
        <taxon>Magnoliopsida</taxon>
        <taxon>eudicotyledons</taxon>
        <taxon>Gunneridae</taxon>
        <taxon>Pentapetalae</taxon>
        <taxon>asterids</taxon>
        <taxon>lamiids</taxon>
        <taxon>Gentianales</taxon>
        <taxon>Rubiaceae</taxon>
        <taxon>Ixoroideae</taxon>
        <taxon>Gardenieae complex</taxon>
        <taxon>Bertiereae - Coffeeae clade</taxon>
        <taxon>Coffeeae</taxon>
        <taxon>Coffea</taxon>
    </lineage>
</organism>
<protein>
    <submittedName>
        <fullName evidence="9">Uncharacterized protein</fullName>
    </submittedName>
</protein>
<sequence>MDETIMEVEVAEKRQCTSSSSSWQLKRGPYLGEVSALCFLHLPSTNAAHLSPPLPLLLAGTGSEILVYDLSSAHILASFQVFDGTRVHGITLDPHHNPDHSRDAFFNLAVYGERRVKFYSLQITIARLPQLRKQPPPRPPAAAAAASSCHLQLTLLHSLPKFAHWVLDVCFLNKNAATSSNEGGYWLAIGCTDNSVWFWDIFAYTLVSQVMCPDRCLLYSMRMWGSDVESLRVASGTIYNEIIVWKLDFQNHSPVVSSPAEDQTHSVMDKGVQICGQLYQAVNICRLTGHEGSIFRIAWLPGGSKLLSVSDDRSARVWLVNDRGDGFCGAQEVADDFVGLVLFGHSARVWDCCIFDNLIVTAGEDCTCRVWGPDGIQLKVIKEHIGRGVWRCLYDPISSLIITAGFDSSLKVYQMHASSSESPKGRTCCREDFIDRKELFSFLVPNSSRHIGLMDSKSEYVRCLHFSREDSLYVATNNGYLHHILFNTGEVKWTELVSGDEGAPIICMDLLSNRSSLHGGVEDWVAVGNGKGSMRIVHVVGDIRSPKVEHTLVWSAEIERQLLGTYWCKSLGFRFISTADPSGTLKLWRLCDSFSSISHSIKRTENACLIATYISCFCSRIMCLDASSEDEVLVCGDIRGNILLYPLSKSTLFGPSVSSEAKTSPMSYFKGAHGISTVCSISITTNSGQVDICTTGQDGSICYLEYDKTFLGLEFTGMKSLKELSAVRSVSKSGNSNHHLEGEDYAIGFASSDFIIWNLTAQTKVVKVACGGWRRPHSYYIGDIPETNNCFAFVKNDMICIHRHWVPQNESELYPRNLHLQFHGREIHSVCFIAGESDYGSDKRSGMLSTTDWIATGCEDGTVRLTRYEPGFKNWSTSKLLGEHVGGSAVRSLCCVSRTHKILLELTNMPNKELRLDEAVEDPEDPCLLISVGAKRVLTVWKRKSRTRNKREALCGEPENRDENGLHGSSPSAISSLSFHWLSTDMPTKDRNHERKQNIENVKESTRNACITSKIATSGALNFYNHGKRGSVGGIGDKSEDDWRYLAVTAFLVKVADSRISVCFVVVASSDATVTLRALLLPCRIWFDVVILSTLSPVLALQHIIVSKNLPFDDNSFIGSLYMVISGSTDGSIAFWDLTKDVEDFMHQVSSLQIKDYIDCQRRPRTGRGSQGGRWWRGLGSHVLKKKPGDEHILGSRIQKGKNDNGSLSVRTTEKSEENMGNDAVYGTSEMPYSEQHTRAWIQKGKNDNGSLSVRTTEKSEEDIENDAVYGTPEMPYSEQHTRARFQVRDCAFVSEEKIFDSPRGIRKVSPLHVLYNAHQSGVNCLYVSNKKSMGISGNRYTYYVLSGGDDQALNCVVFDLTLKTKSETCQDSYETQSSTLPEIFEYCNTCQIQNSLIRFLSVEKIESAHCSAVKGVWTDGIWVFSTGLDQRVRCWILDQHFKLVEHGHIIVSVPEPEAIDAQACGRNYYQITVAGRGMQMVEFFASS</sequence>
<dbReference type="InterPro" id="IPR036322">
    <property type="entry name" value="WD40_repeat_dom_sf"/>
</dbReference>
<dbReference type="OrthoDB" id="5594999at2759"/>
<name>A0A068V8A4_COFCA</name>
<dbReference type="PhylomeDB" id="A0A068V8A4"/>
<dbReference type="InterPro" id="IPR015943">
    <property type="entry name" value="WD40/YVTN_repeat-like_dom_sf"/>
</dbReference>
<dbReference type="GO" id="GO:0030488">
    <property type="term" value="P:tRNA methylation"/>
    <property type="evidence" value="ECO:0007669"/>
    <property type="project" value="TreeGrafter"/>
</dbReference>
<dbReference type="SUPFAM" id="SSF50978">
    <property type="entry name" value="WD40 repeat-like"/>
    <property type="match status" value="2"/>
</dbReference>
<feature type="compositionally biased region" description="Basic and acidic residues" evidence="8">
    <location>
        <begin position="950"/>
        <end position="965"/>
    </location>
</feature>
<evidence type="ECO:0000256" key="7">
    <source>
        <dbReference type="PROSITE-ProRule" id="PRU00221"/>
    </source>
</evidence>
<dbReference type="InterPro" id="IPR001680">
    <property type="entry name" value="WD40_rpt"/>
</dbReference>
<evidence type="ECO:0000256" key="6">
    <source>
        <dbReference type="ARBA" id="ARBA00038255"/>
    </source>
</evidence>
<dbReference type="Pfam" id="PF00400">
    <property type="entry name" value="WD40"/>
    <property type="match status" value="2"/>
</dbReference>
<accession>A0A068V8A4</accession>
<comment type="subcellular location">
    <subcellularLocation>
        <location evidence="1">Cytoplasm</location>
    </subcellularLocation>
</comment>
<dbReference type="Gramene" id="CDP17025">
    <property type="protein sequence ID" value="CDP17025"/>
    <property type="gene ID" value="GSCOC_T00004925001"/>
</dbReference>
<keyword evidence="5" id="KW-0677">Repeat</keyword>
<dbReference type="GO" id="GO:0005737">
    <property type="term" value="C:cytoplasm"/>
    <property type="evidence" value="ECO:0007669"/>
    <property type="project" value="UniProtKB-SubCell"/>
</dbReference>
<proteinExistence type="inferred from homology"/>
<evidence type="ECO:0000313" key="9">
    <source>
        <dbReference type="EMBL" id="CDP17025.1"/>
    </source>
</evidence>
<comment type="similarity">
    <text evidence="6">Belongs to the WD repeat WDR6 family.</text>
</comment>
<reference evidence="10" key="1">
    <citation type="journal article" date="2014" name="Science">
        <title>The coffee genome provides insight into the convergent evolution of caffeine biosynthesis.</title>
        <authorList>
            <person name="Denoeud F."/>
            <person name="Carretero-Paulet L."/>
            <person name="Dereeper A."/>
            <person name="Droc G."/>
            <person name="Guyot R."/>
            <person name="Pietrella M."/>
            <person name="Zheng C."/>
            <person name="Alberti A."/>
            <person name="Anthony F."/>
            <person name="Aprea G."/>
            <person name="Aury J.M."/>
            <person name="Bento P."/>
            <person name="Bernard M."/>
            <person name="Bocs S."/>
            <person name="Campa C."/>
            <person name="Cenci A."/>
            <person name="Combes M.C."/>
            <person name="Crouzillat D."/>
            <person name="Da Silva C."/>
            <person name="Daddiego L."/>
            <person name="De Bellis F."/>
            <person name="Dussert S."/>
            <person name="Garsmeur O."/>
            <person name="Gayraud T."/>
            <person name="Guignon V."/>
            <person name="Jahn K."/>
            <person name="Jamilloux V."/>
            <person name="Joet T."/>
            <person name="Labadie K."/>
            <person name="Lan T."/>
            <person name="Leclercq J."/>
            <person name="Lepelley M."/>
            <person name="Leroy T."/>
            <person name="Li L.T."/>
            <person name="Librado P."/>
            <person name="Lopez L."/>
            <person name="Munoz A."/>
            <person name="Noel B."/>
            <person name="Pallavicini A."/>
            <person name="Perrotta G."/>
            <person name="Poncet V."/>
            <person name="Pot D."/>
            <person name="Priyono X."/>
            <person name="Rigoreau M."/>
            <person name="Rouard M."/>
            <person name="Rozas J."/>
            <person name="Tranchant-Dubreuil C."/>
            <person name="VanBuren R."/>
            <person name="Zhang Q."/>
            <person name="Andrade A.C."/>
            <person name="Argout X."/>
            <person name="Bertrand B."/>
            <person name="de Kochko A."/>
            <person name="Graziosi G."/>
            <person name="Henry R.J."/>
            <person name="Jayarama X."/>
            <person name="Ming R."/>
            <person name="Nagai C."/>
            <person name="Rounsley S."/>
            <person name="Sankoff D."/>
            <person name="Giuliano G."/>
            <person name="Albert V.A."/>
            <person name="Wincker P."/>
            <person name="Lashermes P."/>
        </authorList>
    </citation>
    <scope>NUCLEOTIDE SEQUENCE [LARGE SCALE GENOMIC DNA]</scope>
    <source>
        <strain evidence="10">cv. DH200-94</strain>
    </source>
</reference>
<dbReference type="Proteomes" id="UP000295252">
    <property type="component" value="Chromosome I"/>
</dbReference>
<evidence type="ECO:0000256" key="2">
    <source>
        <dbReference type="ARBA" id="ARBA00022490"/>
    </source>
</evidence>
<dbReference type="PROSITE" id="PS50294">
    <property type="entry name" value="WD_REPEATS_REGION"/>
    <property type="match status" value="1"/>
</dbReference>
<evidence type="ECO:0000313" key="10">
    <source>
        <dbReference type="Proteomes" id="UP000295252"/>
    </source>
</evidence>